<sequence length="317" mass="35777">MPADAKPDTPPNSITDLTRRDLFDELRLTEFKYWGRLDDETDFLSRLFDLSKMESTDSRFENAFGDIHTHRVSFPEDWPDDWWVISDSRFNFLYGSDNNLLRFLCEMIHPVVRSDAEEVAKLLEIFNRHLKVDGWEIYESRAISGRPVFSARKLLVGVQVVGHAVGTARKITAVAGDYINQQITRMNAAADSDPELAIGSAKEFVETVCKSILDERGIARDEGWDLPKLVKTTMEELKLVPEGVPDQAKAVDTIKKLLGNLSQVTFRIAELRNPYGTGHGKTAKTKGLAPRHARLAIGSATTLGTFLYETHQERPKK</sequence>
<dbReference type="Pfam" id="PF14355">
    <property type="entry name" value="Abi_C"/>
    <property type="match status" value="1"/>
</dbReference>
<reference evidence="3 4" key="1">
    <citation type="submission" date="2014-02" db="EMBL/GenBank/DDBJ databases">
        <title>The small core and large imbalanced accessory genome model reveals a collaborative survival strategy of Sorangium cellulosum strains in nature.</title>
        <authorList>
            <person name="Han K."/>
            <person name="Peng R."/>
            <person name="Blom J."/>
            <person name="Li Y.-Z."/>
        </authorList>
    </citation>
    <scope>NUCLEOTIDE SEQUENCE [LARGE SCALE GENOMIC DNA]</scope>
    <source>
        <strain evidence="3 4">So0149</strain>
    </source>
</reference>
<name>A0A150S627_SORCE</name>
<dbReference type="Proteomes" id="UP000075515">
    <property type="component" value="Unassembled WGS sequence"/>
</dbReference>
<protein>
    <recommendedName>
        <fullName evidence="5">Abortive infection protein-like C-terminal domain-containing protein</fullName>
    </recommendedName>
</protein>
<feature type="domain" description="AbiJ-NTD3" evidence="2">
    <location>
        <begin position="14"/>
        <end position="158"/>
    </location>
</feature>
<dbReference type="InterPro" id="IPR041427">
    <property type="entry name" value="AbiJ-NTD3"/>
</dbReference>
<proteinExistence type="predicted"/>
<gene>
    <name evidence="3" type="ORF">BE18_22765</name>
</gene>
<evidence type="ECO:0008006" key="5">
    <source>
        <dbReference type="Google" id="ProtNLM"/>
    </source>
</evidence>
<accession>A0A150S627</accession>
<feature type="domain" description="Abortive infection protein-like C-terminal" evidence="1">
    <location>
        <begin position="227"/>
        <end position="308"/>
    </location>
</feature>
<dbReference type="EMBL" id="JEMC01002261">
    <property type="protein sequence ID" value="KYF89296.1"/>
    <property type="molecule type" value="Genomic_DNA"/>
</dbReference>
<dbReference type="Pfam" id="PF18860">
    <property type="entry name" value="AbiJ_NTD3"/>
    <property type="match status" value="1"/>
</dbReference>
<evidence type="ECO:0000259" key="2">
    <source>
        <dbReference type="Pfam" id="PF18860"/>
    </source>
</evidence>
<dbReference type="AlphaFoldDB" id="A0A150S627"/>
<comment type="caution">
    <text evidence="3">The sequence shown here is derived from an EMBL/GenBank/DDBJ whole genome shotgun (WGS) entry which is preliminary data.</text>
</comment>
<evidence type="ECO:0000313" key="3">
    <source>
        <dbReference type="EMBL" id="KYF89296.1"/>
    </source>
</evidence>
<evidence type="ECO:0000313" key="4">
    <source>
        <dbReference type="Proteomes" id="UP000075515"/>
    </source>
</evidence>
<evidence type="ECO:0000259" key="1">
    <source>
        <dbReference type="Pfam" id="PF14355"/>
    </source>
</evidence>
<dbReference type="InterPro" id="IPR026001">
    <property type="entry name" value="Abi-like_C"/>
</dbReference>
<organism evidence="3 4">
    <name type="scientific">Sorangium cellulosum</name>
    <name type="common">Polyangium cellulosum</name>
    <dbReference type="NCBI Taxonomy" id="56"/>
    <lineage>
        <taxon>Bacteria</taxon>
        <taxon>Pseudomonadati</taxon>
        <taxon>Myxococcota</taxon>
        <taxon>Polyangia</taxon>
        <taxon>Polyangiales</taxon>
        <taxon>Polyangiaceae</taxon>
        <taxon>Sorangium</taxon>
    </lineage>
</organism>